<reference evidence="1" key="3">
    <citation type="submission" date="2005-04" db="EMBL/GenBank/DDBJ databases">
        <title>.</title>
        <authorList>
            <person name="Ghedin E."/>
            <person name="Blandin G."/>
            <person name="Bartholomeu D."/>
            <person name="Caler E."/>
            <person name="Haas B."/>
            <person name="Hannick L."/>
            <person name="Shallom J."/>
            <person name="Hou L."/>
            <person name="Djikeng A."/>
            <person name="Feldblyum T."/>
            <person name="Hostetler J."/>
            <person name="Johnson J."/>
            <person name="Jones K."/>
            <person name="Koo H.L."/>
            <person name="Larkin C."/>
            <person name="Pai G."/>
            <person name="Peterson J."/>
            <person name="Khalak H.G."/>
            <person name="Salzberg S."/>
            <person name="Simpson A.J."/>
            <person name="Tallon L."/>
            <person name="Van Aken S."/>
            <person name="Wanless D."/>
            <person name="White O."/>
            <person name="Wortman J."/>
            <person name="Fraser C.M."/>
            <person name="El-Sayed N.M.A."/>
        </authorList>
    </citation>
    <scope>NUCLEOTIDE SEQUENCE</scope>
    <source>
        <strain evidence="1">GUTat10.1</strain>
    </source>
</reference>
<name>Q57XK3_TRYB2</name>
<evidence type="ECO:0000313" key="3">
    <source>
        <dbReference type="Proteomes" id="UP000008524"/>
    </source>
</evidence>
<keyword evidence="3" id="KW-1185">Reference proteome</keyword>
<reference evidence="2" key="4">
    <citation type="submission" date="2005-04" db="EMBL/GenBank/DDBJ databases">
        <title>Sequencing, closure, and annotation of Trypanosoma brucei chromosomes 2 through 8.</title>
        <authorList>
            <person name="Ghedin E."/>
            <person name="Blandin G."/>
            <person name="Bartholomeu D."/>
            <person name="Caler E."/>
            <person name="Haas B."/>
            <person name="Hannick L."/>
            <person name="Shallom J."/>
            <person name="Hou L."/>
            <person name="Djikeng A."/>
            <person name="Feldblyum T."/>
            <person name="Hostetler J."/>
            <person name="Johnson J."/>
            <person name="Jones K."/>
            <person name="Koo H.L."/>
            <person name="Larkin C."/>
            <person name="Pai G."/>
            <person name="Peterson J."/>
            <person name="Khalak H.G."/>
            <person name="Salzberg S."/>
            <person name="Simpson A.J."/>
            <person name="Tallon L."/>
            <person name="Van Aken S."/>
            <person name="Wanless D."/>
            <person name="White O."/>
            <person name="Wortman J."/>
            <person name="Fraser C.M."/>
            <person name="El-Sayed N.M.A."/>
        </authorList>
    </citation>
    <scope>NUCLEOTIDE SEQUENCE</scope>
    <source>
        <strain evidence="2">927/4 GUTat10.1</strain>
    </source>
</reference>
<organism evidence="1 3">
    <name type="scientific">Trypanosoma brucei brucei (strain 927/4 GUTat10.1)</name>
    <dbReference type="NCBI Taxonomy" id="185431"/>
    <lineage>
        <taxon>Eukaryota</taxon>
        <taxon>Discoba</taxon>
        <taxon>Euglenozoa</taxon>
        <taxon>Kinetoplastea</taxon>
        <taxon>Metakinetoplastina</taxon>
        <taxon>Trypanosomatida</taxon>
        <taxon>Trypanosomatidae</taxon>
        <taxon>Trypanosoma</taxon>
    </lineage>
</organism>
<protein>
    <submittedName>
        <fullName evidence="1">Uncharacterized protein</fullName>
    </submittedName>
</protein>
<gene>
    <name evidence="2" type="primary">Tb03.25B21.50</name>
    <name evidence="1" type="ORF">Tb927.3.3530</name>
</gene>
<dbReference type="GeneID" id="3656289"/>
<dbReference type="OMA" id="GVKMRPQ"/>
<reference evidence="2" key="1">
    <citation type="journal article" date="2005" name="Science">
        <title>Comparative genomics of trypanosomatid parasitic protozoa.</title>
        <authorList>
            <person name="El-Sayed N.M."/>
            <person name="Myler P.J."/>
            <person name="Blandin G."/>
            <person name="Berriman M."/>
            <person name="Crabtree J."/>
            <person name="Aggarwal G."/>
            <person name="Caler E."/>
            <person name="Renauld H."/>
            <person name="Worthey E.A."/>
            <person name="Hertz-Fowler C."/>
            <person name="Ghedin E."/>
            <person name="Peacock C."/>
            <person name="Bartholomeu D.C."/>
            <person name="Haas B.J."/>
            <person name="Tran A.N."/>
            <person name="Wortman J.R."/>
            <person name="Alsmark U.C."/>
            <person name="Angiuoli S."/>
            <person name="Anupama A."/>
            <person name="Badger J."/>
            <person name="Bringaud F."/>
            <person name="Cadag E."/>
            <person name="Carlton J.M."/>
            <person name="Cerqueira G.C."/>
            <person name="Creasy T."/>
            <person name="Delcher A.L."/>
            <person name="Djikeng A."/>
            <person name="Embley T.M."/>
            <person name="Hauser C."/>
            <person name="Ivens A.C."/>
            <person name="Kummerfeld S.K."/>
            <person name="Pereira-Leal J.B."/>
            <person name="Nilsson D."/>
            <person name="Peterson J."/>
            <person name="Salzberg S.L."/>
            <person name="Shallom J."/>
            <person name="Silva J.C."/>
            <person name="Sundaram J."/>
            <person name="Westenberger S."/>
            <person name="White O."/>
            <person name="Melville S.E."/>
            <person name="Donelson J.E."/>
            <person name="Andersson B."/>
            <person name="Stuart K.D."/>
            <person name="Hall N."/>
        </authorList>
    </citation>
    <scope>NUCLEOTIDE SEQUENCE</scope>
    <source>
        <strain evidence="2">927/4 GUTat10.1</strain>
    </source>
</reference>
<dbReference type="EMBL" id="CP000066">
    <property type="protein sequence ID" value="AAZ10386.1"/>
    <property type="molecule type" value="Genomic_DNA"/>
</dbReference>
<dbReference type="GO" id="GO:0036064">
    <property type="term" value="C:ciliary basal body"/>
    <property type="evidence" value="ECO:0000314"/>
    <property type="project" value="GeneDB"/>
</dbReference>
<reference evidence="2 3" key="2">
    <citation type="journal article" date="2005" name="Science">
        <title>The genome of the African trypanosome Trypanosoma brucei.</title>
        <authorList>
            <person name="Berriman M."/>
            <person name="Ghedin E."/>
            <person name="Hertz-Fowler C."/>
            <person name="Blandin G."/>
            <person name="Renauld H."/>
            <person name="Bartholomeu D.C."/>
            <person name="Lennard N.J."/>
            <person name="Caler E."/>
            <person name="Hamlin N.E."/>
            <person name="Haas B."/>
            <person name="Bohme U."/>
            <person name="Hannick L."/>
            <person name="Aslett M.A."/>
            <person name="Shallom J."/>
            <person name="Marcello L."/>
            <person name="Hou L."/>
            <person name="Wickstead B."/>
            <person name="Alsmark U.C."/>
            <person name="Arrowsmith C."/>
            <person name="Atkin R.J."/>
            <person name="Barron A.J."/>
            <person name="Bringaud F."/>
            <person name="Brooks K."/>
            <person name="Carrington M."/>
            <person name="Cherevach I."/>
            <person name="Chillingworth T.J."/>
            <person name="Churcher C."/>
            <person name="Clark L.N."/>
            <person name="Corton C.H."/>
            <person name="Cronin A."/>
            <person name="Davies R.M."/>
            <person name="Doggett J."/>
            <person name="Djikeng A."/>
            <person name="Feldblyum T."/>
            <person name="Field M.C."/>
            <person name="Fraser A."/>
            <person name="Goodhead I."/>
            <person name="Hance Z."/>
            <person name="Harper D."/>
            <person name="Harris B.R."/>
            <person name="Hauser H."/>
            <person name="Hostetler J."/>
            <person name="Ivens A."/>
            <person name="Jagels K."/>
            <person name="Johnson D."/>
            <person name="Johnson J."/>
            <person name="Jones K."/>
            <person name="Kerhornou A.X."/>
            <person name="Koo H."/>
            <person name="Larke N."/>
            <person name="Landfear S."/>
            <person name="Larkin C."/>
            <person name="Leech V."/>
            <person name="Line A."/>
            <person name="Lord A."/>
            <person name="Macleod A."/>
            <person name="Mooney P.J."/>
            <person name="Moule S."/>
            <person name="Martin D.M."/>
            <person name="Morgan G.W."/>
            <person name="Mungall K."/>
            <person name="Norbertczak H."/>
            <person name="Ormond D."/>
            <person name="Pai G."/>
            <person name="Peacock C.S."/>
            <person name="Peterson J."/>
            <person name="Quail M.A."/>
            <person name="Rabbinowitsch E."/>
            <person name="Rajandream M.A."/>
            <person name="Reitter C."/>
            <person name="Salzberg S.L."/>
            <person name="Sanders M."/>
            <person name="Schobel S."/>
            <person name="Sharp S."/>
            <person name="Simmonds M."/>
            <person name="Simpson A.J."/>
            <person name="Tallon L."/>
            <person name="Turner C.M."/>
            <person name="Tait A."/>
            <person name="Tivey A.R."/>
            <person name="Van Aken S."/>
            <person name="Walker D."/>
            <person name="Wanless D."/>
            <person name="Wang S."/>
            <person name="White B."/>
            <person name="White O."/>
            <person name="Whitehead S."/>
            <person name="Woodward J."/>
            <person name="Wortman J."/>
            <person name="Adams M.D."/>
            <person name="Embley T.M."/>
            <person name="Gull K."/>
            <person name="Ullu E."/>
            <person name="Barry J.D."/>
            <person name="Fairlamb A.H."/>
            <person name="Opperdoes F."/>
            <person name="Barrell B.G."/>
            <person name="Donelson J.E."/>
            <person name="Hall N."/>
            <person name="Fraser C.M."/>
            <person name="Melville S.E."/>
            <person name="El-Sayed N.M."/>
        </authorList>
    </citation>
    <scope>NUCLEOTIDE SEQUENCE [LARGE SCALE GENOMIC DNA]</scope>
    <source>
        <strain evidence="2 3">927/4 GUTat10.1</strain>
    </source>
</reference>
<dbReference type="Proteomes" id="UP000008524">
    <property type="component" value="Chromosome 3"/>
</dbReference>
<dbReference type="PaxDb" id="5691-AAZ10386"/>
<dbReference type="EMBL" id="AC159414">
    <property type="protein sequence ID" value="AAX69666.1"/>
    <property type="molecule type" value="Genomic_DNA"/>
</dbReference>
<proteinExistence type="predicted"/>
<dbReference type="InParanoid" id="Q57XK3"/>
<evidence type="ECO:0000313" key="2">
    <source>
        <dbReference type="EMBL" id="AAZ10386.1"/>
    </source>
</evidence>
<accession>D6XDQ9</accession>
<dbReference type="KEGG" id="tbr:Tb927.3.3530"/>
<sequence>MCASFQKCSAVSQENVIAQPYTWLLASSMLSKPISSFQFFTILVHTICFTCIRQNIIYIQRIYITCAVSIMLRRMEDCYIDYVAGLLARGNIDMNVVRTTLVSLGFDDRSIDIMLGEALNLRWTSGSSSTTLTASEPASETASRTSLEKGAVPFLCGDNAVKLSRSYPLGEVPEGTGSVDTSQQRLPVDFRDKIISLSSTGSHSCMCQEDPSSSCTTGMGYEPEVGLPPFINAEGCQQDRGNVPGERYKRHLEALEELLGVVWFPSNEVVDRCVPLRVRNELCRSRLKKLIMCGKGPDKILLPLPQYLYEAEREDWGTPQKSYDDRAVRFFRHLDTCDRHHSSIQRRRSRSPRQRRPCDGALGHCELCRTLSYRFLLSCKGEQRSRPQTTSAAAGGACHVKMRPLSVNTVGCGRINVKAVATTLPRREDRVGKALAYRAAWSRFGLWPAI</sequence>
<accession>Q57XK3</accession>
<dbReference type="OrthoDB" id="243821at2759"/>
<dbReference type="RefSeq" id="XP_843945.1">
    <property type="nucleotide sequence ID" value="XM_838852.1"/>
</dbReference>
<evidence type="ECO:0000313" key="1">
    <source>
        <dbReference type="EMBL" id="AAX69666.1"/>
    </source>
</evidence>
<dbReference type="AlphaFoldDB" id="Q57XK3"/>